<evidence type="ECO:0000313" key="2">
    <source>
        <dbReference type="Proteomes" id="UP000298652"/>
    </source>
</evidence>
<dbReference type="Proteomes" id="UP000298652">
    <property type="component" value="Chromosome 4"/>
</dbReference>
<dbReference type="AlphaFoldDB" id="A0A4U6UUF5"/>
<accession>A0A4U6UUF5</accession>
<name>A0A4U6UUF5_SETVI</name>
<protein>
    <submittedName>
        <fullName evidence="1">Uncharacterized protein</fullName>
    </submittedName>
</protein>
<reference evidence="1" key="1">
    <citation type="submission" date="2019-03" db="EMBL/GenBank/DDBJ databases">
        <title>WGS assembly of Setaria viridis.</title>
        <authorList>
            <person name="Huang P."/>
            <person name="Jenkins J."/>
            <person name="Grimwood J."/>
            <person name="Barry K."/>
            <person name="Healey A."/>
            <person name="Mamidi S."/>
            <person name="Sreedasyam A."/>
            <person name="Shu S."/>
            <person name="Feldman M."/>
            <person name="Wu J."/>
            <person name="Yu Y."/>
            <person name="Chen C."/>
            <person name="Johnson J."/>
            <person name="Rokhsar D."/>
            <person name="Baxter I."/>
            <person name="Schmutz J."/>
            <person name="Brutnell T."/>
            <person name="Kellogg E."/>
        </authorList>
    </citation>
    <scope>NUCLEOTIDE SEQUENCE [LARGE SCALE GENOMIC DNA]</scope>
</reference>
<gene>
    <name evidence="1" type="ORF">SEVIR_4G063102v2</name>
</gene>
<proteinExistence type="predicted"/>
<organism evidence="1 2">
    <name type="scientific">Setaria viridis</name>
    <name type="common">Green bristlegrass</name>
    <name type="synonym">Setaria italica subsp. viridis</name>
    <dbReference type="NCBI Taxonomy" id="4556"/>
    <lineage>
        <taxon>Eukaryota</taxon>
        <taxon>Viridiplantae</taxon>
        <taxon>Streptophyta</taxon>
        <taxon>Embryophyta</taxon>
        <taxon>Tracheophyta</taxon>
        <taxon>Spermatophyta</taxon>
        <taxon>Magnoliopsida</taxon>
        <taxon>Liliopsida</taxon>
        <taxon>Poales</taxon>
        <taxon>Poaceae</taxon>
        <taxon>PACMAD clade</taxon>
        <taxon>Panicoideae</taxon>
        <taxon>Panicodae</taxon>
        <taxon>Paniceae</taxon>
        <taxon>Cenchrinae</taxon>
        <taxon>Setaria</taxon>
    </lineage>
</organism>
<evidence type="ECO:0000313" key="1">
    <source>
        <dbReference type="EMBL" id="TKW20098.1"/>
    </source>
</evidence>
<dbReference type="EMBL" id="CM016555">
    <property type="protein sequence ID" value="TKW20098.1"/>
    <property type="molecule type" value="Genomic_DNA"/>
</dbReference>
<sequence>MKNSFYRSPSPWAYCQINDGFGRRLGVWIGAVDITSVGGPAPRALPRGAATIAEPLARAERILKRWKKNSLPFVHSLISEEYVPPASNKRQMLLECSIESSEYELSYTSPIELRIESIFDYLVHASGLLRNGNNTYTFLYDVPCFGALGIRWKQQSPRSLLDLEESSI</sequence>
<dbReference type="Gramene" id="TKW20098">
    <property type="protein sequence ID" value="TKW20098"/>
    <property type="gene ID" value="SEVIR_4G063102v2"/>
</dbReference>
<keyword evidence="2" id="KW-1185">Reference proteome</keyword>